<evidence type="ECO:0000313" key="7">
    <source>
        <dbReference type="EMBL" id="NEZ56914.1"/>
    </source>
</evidence>
<dbReference type="Proteomes" id="UP000481033">
    <property type="component" value="Unassembled WGS sequence"/>
</dbReference>
<comment type="caution">
    <text evidence="6">Lacks conserved residue(s) required for the propagation of feature annotation.</text>
</comment>
<evidence type="ECO:0000256" key="3">
    <source>
        <dbReference type="ARBA" id="ARBA00022692"/>
    </source>
</evidence>
<keyword evidence="5 6" id="KW-0472">Membrane</keyword>
<evidence type="ECO:0000256" key="1">
    <source>
        <dbReference type="ARBA" id="ARBA00004141"/>
    </source>
</evidence>
<gene>
    <name evidence="7" type="ORF">DXZ20_14745</name>
</gene>
<dbReference type="AlphaFoldDB" id="A0A6M0RKY8"/>
<sequence>MLAAFTASLLLITVSELGDKTFFIAAILAMRHRRRWVFAGAVGALALMTILSVLVGQAASLLPDSVVKWAEVCLFIVFGIRLLYQASQMATTGDEEKDAAEAVDRAEKSKRKPKETPLAIMTETFGLVFVAEWGDRTQIATIALAAAHPPGGVVIGAVLGHAICAAIATNCGRWLCGRVSERTLTALGGGLFLLFGSLALFMPQA</sequence>
<comment type="caution">
    <text evidence="7">The sequence shown here is derived from an EMBL/GenBank/DDBJ whole genome shotgun (WGS) entry which is preliminary data.</text>
</comment>
<proteinExistence type="inferred from homology"/>
<feature type="transmembrane region" description="Helical" evidence="6">
    <location>
        <begin position="184"/>
        <end position="202"/>
    </location>
</feature>
<evidence type="ECO:0000256" key="5">
    <source>
        <dbReference type="ARBA" id="ARBA00023136"/>
    </source>
</evidence>
<dbReference type="Pfam" id="PF01169">
    <property type="entry name" value="GDT1"/>
    <property type="match status" value="2"/>
</dbReference>
<evidence type="ECO:0000313" key="8">
    <source>
        <dbReference type="Proteomes" id="UP000481033"/>
    </source>
</evidence>
<dbReference type="EMBL" id="QXHD01000004">
    <property type="protein sequence ID" value="NEZ56914.1"/>
    <property type="molecule type" value="Genomic_DNA"/>
</dbReference>
<dbReference type="InterPro" id="IPR001727">
    <property type="entry name" value="GDT1-like"/>
</dbReference>
<dbReference type="PANTHER" id="PTHR12608:SF1">
    <property type="entry name" value="TRANSMEMBRANE PROTEIN 165"/>
    <property type="match status" value="1"/>
</dbReference>
<keyword evidence="4 6" id="KW-1133">Transmembrane helix</keyword>
<comment type="subcellular location">
    <subcellularLocation>
        <location evidence="1 6">Membrane</location>
        <topology evidence="1 6">Multi-pass membrane protein</topology>
    </subcellularLocation>
</comment>
<organism evidence="7 8">
    <name type="scientific">Adonisia turfae CCMR0081</name>
    <dbReference type="NCBI Taxonomy" id="2292702"/>
    <lineage>
        <taxon>Bacteria</taxon>
        <taxon>Bacillati</taxon>
        <taxon>Cyanobacteriota</taxon>
        <taxon>Adonisia</taxon>
        <taxon>Adonisia turfae</taxon>
    </lineage>
</organism>
<evidence type="ECO:0000256" key="4">
    <source>
        <dbReference type="ARBA" id="ARBA00022989"/>
    </source>
</evidence>
<accession>A0A6M0RKY8</accession>
<reference evidence="7 8" key="1">
    <citation type="journal article" date="2020" name="Microb. Ecol.">
        <title>Ecogenomics of the Marine Benthic Filamentous Cyanobacterium Adonisia.</title>
        <authorList>
            <person name="Walter J.M."/>
            <person name="Coutinho F.H."/>
            <person name="Leomil L."/>
            <person name="Hargreaves P.I."/>
            <person name="Campeao M.E."/>
            <person name="Vieira V.V."/>
            <person name="Silva B.S."/>
            <person name="Fistarol G.O."/>
            <person name="Salomon P.S."/>
            <person name="Sawabe T."/>
            <person name="Mino S."/>
            <person name="Hosokawa M."/>
            <person name="Miyashita H."/>
            <person name="Maruyama F."/>
            <person name="van Verk M.C."/>
            <person name="Dutilh B.E."/>
            <person name="Thompson C.C."/>
            <person name="Thompson F.L."/>
        </authorList>
    </citation>
    <scope>NUCLEOTIDE SEQUENCE [LARGE SCALE GENOMIC DNA]</scope>
    <source>
        <strain evidence="7 8">CCMR0081</strain>
    </source>
</reference>
<protein>
    <recommendedName>
        <fullName evidence="6">GDT1 family protein</fullName>
    </recommendedName>
</protein>
<name>A0A6M0RKY8_9CYAN</name>
<dbReference type="PANTHER" id="PTHR12608">
    <property type="entry name" value="TRANSMEMBRANE PROTEIN HTP-1 RELATED"/>
    <property type="match status" value="1"/>
</dbReference>
<evidence type="ECO:0000256" key="6">
    <source>
        <dbReference type="RuleBase" id="RU365102"/>
    </source>
</evidence>
<keyword evidence="8" id="KW-1185">Reference proteome</keyword>
<evidence type="ECO:0000256" key="2">
    <source>
        <dbReference type="ARBA" id="ARBA00009190"/>
    </source>
</evidence>
<keyword evidence="3 6" id="KW-0812">Transmembrane</keyword>
<feature type="transmembrane region" description="Helical" evidence="6">
    <location>
        <begin position="36"/>
        <end position="54"/>
    </location>
</feature>
<dbReference type="GO" id="GO:0006816">
    <property type="term" value="P:calcium ion transport"/>
    <property type="evidence" value="ECO:0007669"/>
    <property type="project" value="UniProtKB-ARBA"/>
</dbReference>
<feature type="transmembrane region" description="Helical" evidence="6">
    <location>
        <begin position="153"/>
        <end position="172"/>
    </location>
</feature>
<dbReference type="RefSeq" id="WP_163698918.1">
    <property type="nucleotide sequence ID" value="NZ_QXHD01000004.1"/>
</dbReference>
<dbReference type="InterPro" id="IPR049555">
    <property type="entry name" value="GDT1-like_CS"/>
</dbReference>
<comment type="similarity">
    <text evidence="2 6">Belongs to the GDT1 family.</text>
</comment>
<dbReference type="GO" id="GO:0016020">
    <property type="term" value="C:membrane"/>
    <property type="evidence" value="ECO:0007669"/>
    <property type="project" value="UniProtKB-SubCell"/>
</dbReference>
<dbReference type="GO" id="GO:0046873">
    <property type="term" value="F:metal ion transmembrane transporter activity"/>
    <property type="evidence" value="ECO:0007669"/>
    <property type="project" value="InterPro"/>
</dbReference>
<dbReference type="PROSITE" id="PS01214">
    <property type="entry name" value="UPF0016"/>
    <property type="match status" value="1"/>
</dbReference>